<name>A0A068RTX7_9FUNG</name>
<protein>
    <submittedName>
        <fullName evidence="1">Uncharacterized protein</fullName>
    </submittedName>
</protein>
<evidence type="ECO:0000313" key="2">
    <source>
        <dbReference type="Proteomes" id="UP000027586"/>
    </source>
</evidence>
<keyword evidence="2" id="KW-1185">Reference proteome</keyword>
<accession>A0A068RTX7</accession>
<organism evidence="1 2">
    <name type="scientific">Lichtheimia corymbifera JMRC:FSU:9682</name>
    <dbReference type="NCBI Taxonomy" id="1263082"/>
    <lineage>
        <taxon>Eukaryota</taxon>
        <taxon>Fungi</taxon>
        <taxon>Fungi incertae sedis</taxon>
        <taxon>Mucoromycota</taxon>
        <taxon>Mucoromycotina</taxon>
        <taxon>Mucoromycetes</taxon>
        <taxon>Mucorales</taxon>
        <taxon>Lichtheimiaceae</taxon>
        <taxon>Lichtheimia</taxon>
    </lineage>
</organism>
<dbReference type="EMBL" id="CBTN010000016">
    <property type="protein sequence ID" value="CDH53170.1"/>
    <property type="molecule type" value="Genomic_DNA"/>
</dbReference>
<dbReference type="AlphaFoldDB" id="A0A068RTX7"/>
<dbReference type="Proteomes" id="UP000027586">
    <property type="component" value="Unassembled WGS sequence"/>
</dbReference>
<comment type="caution">
    <text evidence="1">The sequence shown here is derived from an EMBL/GenBank/DDBJ whole genome shotgun (WGS) entry which is preliminary data.</text>
</comment>
<proteinExistence type="predicted"/>
<sequence>MNKHHLPYSITLEAYVKHKCACISKLYNETWGLQSNNSARLGEAHLGCKFHDRRGQSRISQCHHQPRRKKFKRSTSDPLWPVVTLRNLGLAISIVKLGQHTLSTTTSTFVL</sequence>
<reference evidence="1" key="1">
    <citation type="submission" date="2013-08" db="EMBL/GenBank/DDBJ databases">
        <title>Gene expansion shapes genome architecture in the human pathogen Lichtheimia corymbifera: an evolutionary genomics analysis in the ancient terrestrial Mucorales (Mucoromycotina).</title>
        <authorList>
            <person name="Schwartze V.U."/>
            <person name="Winter S."/>
            <person name="Shelest E."/>
            <person name="Marcet-Houben M."/>
            <person name="Horn F."/>
            <person name="Wehner S."/>
            <person name="Hoffmann K."/>
            <person name="Riege K."/>
            <person name="Sammeth M."/>
            <person name="Nowrousian M."/>
            <person name="Valiante V."/>
            <person name="Linde J."/>
            <person name="Jacobsen I.D."/>
            <person name="Marz M."/>
            <person name="Brakhage A.A."/>
            <person name="Gabaldon T."/>
            <person name="Bocker S."/>
            <person name="Voigt K."/>
        </authorList>
    </citation>
    <scope>NUCLEOTIDE SEQUENCE [LARGE SCALE GENOMIC DNA]</scope>
    <source>
        <strain evidence="1">FSU 9682</strain>
    </source>
</reference>
<evidence type="ECO:0000313" key="1">
    <source>
        <dbReference type="EMBL" id="CDH53170.1"/>
    </source>
</evidence>
<gene>
    <name evidence="1" type="ORF">LCOR_04553.1</name>
</gene>
<dbReference type="VEuPathDB" id="FungiDB:LCOR_04553.1"/>